<feature type="compositionally biased region" description="Basic and acidic residues" evidence="1">
    <location>
        <begin position="51"/>
        <end position="62"/>
    </location>
</feature>
<dbReference type="PANTHER" id="PTHR31681">
    <property type="entry name" value="C2H2-LIKE ZINC FINGER PROTEIN"/>
    <property type="match status" value="1"/>
</dbReference>
<name>A0A540NQ75_MALBA</name>
<comment type="caution">
    <text evidence="2">The sequence shown here is derived from an EMBL/GenBank/DDBJ whole genome shotgun (WGS) entry which is preliminary data.</text>
</comment>
<dbReference type="AlphaFoldDB" id="A0A540NQ75"/>
<evidence type="ECO:0000313" key="2">
    <source>
        <dbReference type="EMBL" id="TQE13188.1"/>
    </source>
</evidence>
<evidence type="ECO:0000313" key="3">
    <source>
        <dbReference type="Proteomes" id="UP000315295"/>
    </source>
</evidence>
<dbReference type="Proteomes" id="UP000315295">
    <property type="component" value="Unassembled WGS sequence"/>
</dbReference>
<dbReference type="EMBL" id="VIEB01000013">
    <property type="protein sequence ID" value="TQE13188.1"/>
    <property type="molecule type" value="Genomic_DNA"/>
</dbReference>
<feature type="compositionally biased region" description="Low complexity" evidence="1">
    <location>
        <begin position="67"/>
        <end position="82"/>
    </location>
</feature>
<gene>
    <name evidence="2" type="ORF">C1H46_001272</name>
</gene>
<accession>A0A540NQ75</accession>
<dbReference type="PANTHER" id="PTHR31681:SF51">
    <property type="entry name" value="PARP CATALYTIC DOMAIN-CONTAINING PROTEIN"/>
    <property type="match status" value="1"/>
</dbReference>
<protein>
    <recommendedName>
        <fullName evidence="4">PARP catalytic domain-containing protein</fullName>
    </recommendedName>
</protein>
<dbReference type="SUPFAM" id="SSF56399">
    <property type="entry name" value="ADP-ribosylation"/>
    <property type="match status" value="1"/>
</dbReference>
<keyword evidence="3" id="KW-1185">Reference proteome</keyword>
<sequence>MVERCLIAASLAALVCHPSSTIKCFKPKPKPTSPQQEQPKDNPSPPPQGPKRRDVIAKEVPSKSKVKPCPKGDSSSSPSQSKKSAKKTVTTRINAVSELVVGDPWIGVVEDIFRYSWAGEIDLKIERVLRVNHSLDVLHRFEEYRKVVKSRYEKGRILKRMERLVVDGNELLQFHGGTITCSLGINGFSSICRRKCCQVCRLIAGEFSGEGLMSLFDNSWKAHEKMSKECAGKGVCASARKAIVVCRVIAGHVAHYHAHGHGRWSFMDNEEGEFDSVDWTADQFRESKELVVLNSEAVLPCFVIIYDVKNKNLP</sequence>
<dbReference type="Gene3D" id="3.90.228.10">
    <property type="match status" value="1"/>
</dbReference>
<feature type="region of interest" description="Disordered" evidence="1">
    <location>
        <begin position="25"/>
        <end position="88"/>
    </location>
</feature>
<reference evidence="2 3" key="1">
    <citation type="journal article" date="2019" name="G3 (Bethesda)">
        <title>Sequencing of a Wild Apple (Malus baccata) Genome Unravels the Differences Between Cultivated and Wild Apple Species Regarding Disease Resistance and Cold Tolerance.</title>
        <authorList>
            <person name="Chen X."/>
        </authorList>
    </citation>
    <scope>NUCLEOTIDE SEQUENCE [LARGE SCALE GENOMIC DNA]</scope>
    <source>
        <strain evidence="3">cv. Shandingzi</strain>
        <tissue evidence="2">Leaves</tissue>
    </source>
</reference>
<evidence type="ECO:0008006" key="4">
    <source>
        <dbReference type="Google" id="ProtNLM"/>
    </source>
</evidence>
<organism evidence="2 3">
    <name type="scientific">Malus baccata</name>
    <name type="common">Siberian crab apple</name>
    <name type="synonym">Pyrus baccata</name>
    <dbReference type="NCBI Taxonomy" id="106549"/>
    <lineage>
        <taxon>Eukaryota</taxon>
        <taxon>Viridiplantae</taxon>
        <taxon>Streptophyta</taxon>
        <taxon>Embryophyta</taxon>
        <taxon>Tracheophyta</taxon>
        <taxon>Spermatophyta</taxon>
        <taxon>Magnoliopsida</taxon>
        <taxon>eudicotyledons</taxon>
        <taxon>Gunneridae</taxon>
        <taxon>Pentapetalae</taxon>
        <taxon>rosids</taxon>
        <taxon>fabids</taxon>
        <taxon>Rosales</taxon>
        <taxon>Rosaceae</taxon>
        <taxon>Amygdaloideae</taxon>
        <taxon>Maleae</taxon>
        <taxon>Malus</taxon>
    </lineage>
</organism>
<evidence type="ECO:0000256" key="1">
    <source>
        <dbReference type="SAM" id="MobiDB-lite"/>
    </source>
</evidence>
<proteinExistence type="predicted"/>